<keyword evidence="2" id="KW-1185">Reference proteome</keyword>
<accession>A0A2P5CS01</accession>
<dbReference type="AlphaFoldDB" id="A0A2P5CS01"/>
<protein>
    <submittedName>
        <fullName evidence="1">Uncharacterized protein</fullName>
    </submittedName>
</protein>
<sequence length="111" mass="12947">HIKCCTLPLSRSASQFRRTLIINTQRTMLYLRDRDSFPCATRQVTILIEDICYNRLNLLHGNLVRWKKYKQNMVAISSMDKRHRSMTFVASELLCCKLLTKMALGILGTRL</sequence>
<proteinExistence type="predicted"/>
<dbReference type="EMBL" id="JXTB01000100">
    <property type="protein sequence ID" value="PON63834.1"/>
    <property type="molecule type" value="Genomic_DNA"/>
</dbReference>
<gene>
    <name evidence="1" type="ORF">PanWU01x14_128110</name>
</gene>
<name>A0A2P5CS01_PARAD</name>
<dbReference type="OrthoDB" id="10373873at2759"/>
<evidence type="ECO:0000313" key="1">
    <source>
        <dbReference type="EMBL" id="PON63834.1"/>
    </source>
</evidence>
<comment type="caution">
    <text evidence="1">The sequence shown here is derived from an EMBL/GenBank/DDBJ whole genome shotgun (WGS) entry which is preliminary data.</text>
</comment>
<organism evidence="1 2">
    <name type="scientific">Parasponia andersonii</name>
    <name type="common">Sponia andersonii</name>
    <dbReference type="NCBI Taxonomy" id="3476"/>
    <lineage>
        <taxon>Eukaryota</taxon>
        <taxon>Viridiplantae</taxon>
        <taxon>Streptophyta</taxon>
        <taxon>Embryophyta</taxon>
        <taxon>Tracheophyta</taxon>
        <taxon>Spermatophyta</taxon>
        <taxon>Magnoliopsida</taxon>
        <taxon>eudicotyledons</taxon>
        <taxon>Gunneridae</taxon>
        <taxon>Pentapetalae</taxon>
        <taxon>rosids</taxon>
        <taxon>fabids</taxon>
        <taxon>Rosales</taxon>
        <taxon>Cannabaceae</taxon>
        <taxon>Parasponia</taxon>
    </lineage>
</organism>
<reference evidence="2" key="1">
    <citation type="submission" date="2016-06" db="EMBL/GenBank/DDBJ databases">
        <title>Parallel loss of symbiosis genes in relatives of nitrogen-fixing non-legume Parasponia.</title>
        <authorList>
            <person name="Van Velzen R."/>
            <person name="Holmer R."/>
            <person name="Bu F."/>
            <person name="Rutten L."/>
            <person name="Van Zeijl A."/>
            <person name="Liu W."/>
            <person name="Santuari L."/>
            <person name="Cao Q."/>
            <person name="Sharma T."/>
            <person name="Shen D."/>
            <person name="Roswanjaya Y."/>
            <person name="Wardhani T."/>
            <person name="Kalhor M.S."/>
            <person name="Jansen J."/>
            <person name="Van den Hoogen J."/>
            <person name="Gungor B."/>
            <person name="Hartog M."/>
            <person name="Hontelez J."/>
            <person name="Verver J."/>
            <person name="Yang W.-C."/>
            <person name="Schijlen E."/>
            <person name="Repin R."/>
            <person name="Schilthuizen M."/>
            <person name="Schranz E."/>
            <person name="Heidstra R."/>
            <person name="Miyata K."/>
            <person name="Fedorova E."/>
            <person name="Kohlen W."/>
            <person name="Bisseling T."/>
            <person name="Smit S."/>
            <person name="Geurts R."/>
        </authorList>
    </citation>
    <scope>NUCLEOTIDE SEQUENCE [LARGE SCALE GENOMIC DNA]</scope>
    <source>
        <strain evidence="2">cv. WU1-14</strain>
    </source>
</reference>
<feature type="non-terminal residue" evidence="1">
    <location>
        <position position="1"/>
    </location>
</feature>
<dbReference type="Proteomes" id="UP000237105">
    <property type="component" value="Unassembled WGS sequence"/>
</dbReference>
<evidence type="ECO:0000313" key="2">
    <source>
        <dbReference type="Proteomes" id="UP000237105"/>
    </source>
</evidence>